<dbReference type="PANTHER" id="PTHR43475">
    <property type="entry name" value="METHYLTHIORIBOSE-1-PHOSPHATE ISOMERASE"/>
    <property type="match status" value="1"/>
</dbReference>
<dbReference type="InterPro" id="IPR000649">
    <property type="entry name" value="IF-2B-related"/>
</dbReference>
<dbReference type="InterPro" id="IPR027363">
    <property type="entry name" value="M1Pi_N"/>
</dbReference>
<sequence length="319" mass="36024">MKEYPEVKKIFDDIQKLNIQGATNVAISTFEGMKIYLEKTEETDKDELFSELSRVGWELALARDNEPLARNGVTYILHFFKERFPVLPELSVMKQELIALCDEYLELIASTKKDLIAQNAKNLTYIDKMFTHCHSSTAVAVMKIIGKGDPDFEVVCTETRPRYQGRKTAKSMLEAGVKTTFIADSAAESFIIGRGSVKIDAVFIGCDQITAEGHTINKIGSWGIAMASYYAGKSLYVVTPLLKIDPTSFLDTVKIEVREDKELWEDAPKGLHMYNPAFEIVDSVLITGYLTEFGMVSPNNIRDLVKEKYPWIFDNMVIK</sequence>
<reference evidence="2 3" key="1">
    <citation type="journal article" date="2020" name="Biotechnol. Biofuels">
        <title>New insights from the biogas microbiome by comprehensive genome-resolved metagenomics of nearly 1600 species originating from multiple anaerobic digesters.</title>
        <authorList>
            <person name="Campanaro S."/>
            <person name="Treu L."/>
            <person name="Rodriguez-R L.M."/>
            <person name="Kovalovszki A."/>
            <person name="Ziels R.M."/>
            <person name="Maus I."/>
            <person name="Zhu X."/>
            <person name="Kougias P.G."/>
            <person name="Basile A."/>
            <person name="Luo G."/>
            <person name="Schluter A."/>
            <person name="Konstantinidis K.T."/>
            <person name="Angelidaki I."/>
        </authorList>
    </citation>
    <scope>NUCLEOTIDE SEQUENCE [LARGE SCALE GENOMIC DNA]</scope>
    <source>
        <strain evidence="2">AS05jafATM_89</strain>
    </source>
</reference>
<protein>
    <recommendedName>
        <fullName evidence="4">S-methyl-5-thioribose-1-phosphate isomerase</fullName>
    </recommendedName>
</protein>
<gene>
    <name evidence="2" type="ORF">GX533_00400</name>
</gene>
<dbReference type="SUPFAM" id="SSF100950">
    <property type="entry name" value="NagB/RpiA/CoA transferase-like"/>
    <property type="match status" value="1"/>
</dbReference>
<evidence type="ECO:0000313" key="2">
    <source>
        <dbReference type="EMBL" id="HHX99137.1"/>
    </source>
</evidence>
<dbReference type="Pfam" id="PF01008">
    <property type="entry name" value="IF-2B"/>
    <property type="match status" value="1"/>
</dbReference>
<dbReference type="GO" id="GO:0046523">
    <property type="term" value="F:S-methyl-5-thioribose-1-phosphate isomerase activity"/>
    <property type="evidence" value="ECO:0007669"/>
    <property type="project" value="TreeGrafter"/>
</dbReference>
<organism evidence="2 3">
    <name type="scientific">Candidatus Dojkabacteria bacterium</name>
    <dbReference type="NCBI Taxonomy" id="2099670"/>
    <lineage>
        <taxon>Bacteria</taxon>
        <taxon>Candidatus Dojkabacteria</taxon>
    </lineage>
</organism>
<dbReference type="Gene3D" id="3.40.50.10470">
    <property type="entry name" value="Translation initiation factor eif-2b, domain 2"/>
    <property type="match status" value="1"/>
</dbReference>
<comment type="caution">
    <text evidence="2">The sequence shown here is derived from an EMBL/GenBank/DDBJ whole genome shotgun (WGS) entry which is preliminary data.</text>
</comment>
<proteinExistence type="inferred from homology"/>
<dbReference type="GO" id="GO:0019509">
    <property type="term" value="P:L-methionine salvage from methylthioadenosine"/>
    <property type="evidence" value="ECO:0007669"/>
    <property type="project" value="TreeGrafter"/>
</dbReference>
<dbReference type="AlphaFoldDB" id="A0A832R9N7"/>
<evidence type="ECO:0000313" key="3">
    <source>
        <dbReference type="Proteomes" id="UP000576550"/>
    </source>
</evidence>
<dbReference type="Gene3D" id="1.20.120.420">
    <property type="entry name" value="translation initiation factor eif-2b, domain 1"/>
    <property type="match status" value="1"/>
</dbReference>
<accession>A0A832R9N7</accession>
<comment type="similarity">
    <text evidence="1">Belongs to the eIF-2B alpha/beta/delta subunits family.</text>
</comment>
<evidence type="ECO:0008006" key="4">
    <source>
        <dbReference type="Google" id="ProtNLM"/>
    </source>
</evidence>
<name>A0A832R9N7_9BACT</name>
<dbReference type="Proteomes" id="UP000576550">
    <property type="component" value="Unassembled WGS sequence"/>
</dbReference>
<evidence type="ECO:0000256" key="1">
    <source>
        <dbReference type="RuleBase" id="RU003814"/>
    </source>
</evidence>
<dbReference type="EMBL" id="DUTP01000001">
    <property type="protein sequence ID" value="HHX99137.1"/>
    <property type="molecule type" value="Genomic_DNA"/>
</dbReference>
<dbReference type="PANTHER" id="PTHR43475:SF1">
    <property type="entry name" value="METHYLTHIORIBOSE-1-PHOSPHATE ISOMERASE"/>
    <property type="match status" value="1"/>
</dbReference>
<dbReference type="InterPro" id="IPR037171">
    <property type="entry name" value="NagB/RpiA_transferase-like"/>
</dbReference>
<dbReference type="InterPro" id="IPR042529">
    <property type="entry name" value="IF_2B-like_C"/>
</dbReference>